<dbReference type="PANTHER" id="PTHR19229">
    <property type="entry name" value="ATP-BINDING CASSETTE TRANSPORTER SUBFAMILY A ABCA"/>
    <property type="match status" value="1"/>
</dbReference>
<accession>A0ABQ9UGR8</accession>
<protein>
    <submittedName>
        <fullName evidence="3">ATP-binding cassette sub- A member 13</fullName>
    </submittedName>
</protein>
<keyword evidence="4" id="KW-1185">Reference proteome</keyword>
<comment type="caution">
    <text evidence="3">The sequence shown here is derived from an EMBL/GenBank/DDBJ whole genome shotgun (WGS) entry which is preliminary data.</text>
</comment>
<keyword evidence="1" id="KW-0813">Transport</keyword>
<keyword evidence="2" id="KW-0677">Repeat</keyword>
<gene>
    <name evidence="3" type="primary">ABCA13_1</name>
    <name evidence="3" type="ORF">P7K49_025028</name>
</gene>
<proteinExistence type="predicted"/>
<evidence type="ECO:0000256" key="1">
    <source>
        <dbReference type="ARBA" id="ARBA00022448"/>
    </source>
</evidence>
<keyword evidence="3" id="KW-0547">Nucleotide-binding</keyword>
<dbReference type="Proteomes" id="UP001266305">
    <property type="component" value="Unassembled WGS sequence"/>
</dbReference>
<evidence type="ECO:0000313" key="4">
    <source>
        <dbReference type="Proteomes" id="UP001266305"/>
    </source>
</evidence>
<dbReference type="EMBL" id="JASSZA010000012">
    <property type="protein sequence ID" value="KAK2095994.1"/>
    <property type="molecule type" value="Genomic_DNA"/>
</dbReference>
<organism evidence="3 4">
    <name type="scientific">Saguinus oedipus</name>
    <name type="common">Cotton-top tamarin</name>
    <name type="synonym">Oedipomidas oedipus</name>
    <dbReference type="NCBI Taxonomy" id="9490"/>
    <lineage>
        <taxon>Eukaryota</taxon>
        <taxon>Metazoa</taxon>
        <taxon>Chordata</taxon>
        <taxon>Craniata</taxon>
        <taxon>Vertebrata</taxon>
        <taxon>Euteleostomi</taxon>
        <taxon>Mammalia</taxon>
        <taxon>Eutheria</taxon>
        <taxon>Euarchontoglires</taxon>
        <taxon>Primates</taxon>
        <taxon>Haplorrhini</taxon>
        <taxon>Platyrrhini</taxon>
        <taxon>Cebidae</taxon>
        <taxon>Callitrichinae</taxon>
        <taxon>Saguinus</taxon>
    </lineage>
</organism>
<dbReference type="InterPro" id="IPR026082">
    <property type="entry name" value="ABCA"/>
</dbReference>
<dbReference type="SUPFAM" id="SSF52540">
    <property type="entry name" value="P-loop containing nucleoside triphosphate hydrolases"/>
    <property type="match status" value="1"/>
</dbReference>
<evidence type="ECO:0000256" key="2">
    <source>
        <dbReference type="ARBA" id="ARBA00022737"/>
    </source>
</evidence>
<reference evidence="3 4" key="1">
    <citation type="submission" date="2023-05" db="EMBL/GenBank/DDBJ databases">
        <title>B98-5 Cell Line De Novo Hybrid Assembly: An Optical Mapping Approach.</title>
        <authorList>
            <person name="Kananen K."/>
            <person name="Auerbach J.A."/>
            <person name="Kautto E."/>
            <person name="Blachly J.S."/>
        </authorList>
    </citation>
    <scope>NUCLEOTIDE SEQUENCE [LARGE SCALE GENOMIC DNA]</scope>
    <source>
        <strain evidence="3">B95-8</strain>
        <tissue evidence="3">Cell line</tissue>
    </source>
</reference>
<dbReference type="GO" id="GO:0005524">
    <property type="term" value="F:ATP binding"/>
    <property type="evidence" value="ECO:0007669"/>
    <property type="project" value="UniProtKB-KW"/>
</dbReference>
<evidence type="ECO:0000313" key="3">
    <source>
        <dbReference type="EMBL" id="KAK2095994.1"/>
    </source>
</evidence>
<dbReference type="InterPro" id="IPR027417">
    <property type="entry name" value="P-loop_NTPase"/>
</dbReference>
<keyword evidence="3" id="KW-0067">ATP-binding</keyword>
<sequence length="301" mass="33689">MWMKDPWCIVELSSGAFLLKESQLSKADCTQEILGGLSEAILRTFSWRYKTQQNKTMDPEYEFGNDCTGGDKVAGGQNVPEAQCQVYEEEEVGLTQHQHKQTRALSGGLKRKLSIGIAFLGTSRTVVLDEPTSGVDPCSRHSVWDILLKYREGRTIIFTTHHLDEAEALSDCVAVLQHGRLRCYGPPFCLKEAYGQGLRLTLTRQPSVLEAHDLKDIARVTSLIRMYISQAFLKDSSGSELTYTIPKDTDKACFKGLFQALDENLCQLHLTGYGISDTTLEEVLKKLKHALIIYAFLAIPH</sequence>
<name>A0ABQ9UGR8_SAGOE</name>
<dbReference type="PANTHER" id="PTHR19229:SF36">
    <property type="entry name" value="ATP-BINDING CASSETTE SUB-FAMILY A MEMBER 2"/>
    <property type="match status" value="1"/>
</dbReference>
<dbReference type="Gene3D" id="3.40.50.300">
    <property type="entry name" value="P-loop containing nucleotide triphosphate hydrolases"/>
    <property type="match status" value="1"/>
</dbReference>